<feature type="region of interest" description="Disordered" evidence="1">
    <location>
        <begin position="149"/>
        <end position="175"/>
    </location>
</feature>
<comment type="caution">
    <text evidence="2">The sequence shown here is derived from an EMBL/GenBank/DDBJ whole genome shotgun (WGS) entry which is preliminary data.</text>
</comment>
<feature type="compositionally biased region" description="Pro residues" evidence="1">
    <location>
        <begin position="157"/>
        <end position="175"/>
    </location>
</feature>
<reference evidence="3" key="1">
    <citation type="journal article" date="2019" name="Int. J. Syst. Evol. Microbiol.">
        <title>The Global Catalogue of Microorganisms (GCM) 10K type strain sequencing project: providing services to taxonomists for standard genome sequencing and annotation.</title>
        <authorList>
            <consortium name="The Broad Institute Genomics Platform"/>
            <consortium name="The Broad Institute Genome Sequencing Center for Infectious Disease"/>
            <person name="Wu L."/>
            <person name="Ma J."/>
        </authorList>
    </citation>
    <scope>NUCLEOTIDE SEQUENCE [LARGE SCALE GENOMIC DNA]</scope>
    <source>
        <strain evidence="3">JCM 3272</strain>
    </source>
</reference>
<feature type="compositionally biased region" description="Pro residues" evidence="1">
    <location>
        <begin position="86"/>
        <end position="106"/>
    </location>
</feature>
<gene>
    <name evidence="2" type="ORF">GCM10010170_008240</name>
</gene>
<evidence type="ECO:0008006" key="4">
    <source>
        <dbReference type="Google" id="ProtNLM"/>
    </source>
</evidence>
<feature type="region of interest" description="Disordered" evidence="1">
    <location>
        <begin position="76"/>
        <end position="115"/>
    </location>
</feature>
<organism evidence="2 3">
    <name type="scientific">Dactylosporangium salmoneum</name>
    <dbReference type="NCBI Taxonomy" id="53361"/>
    <lineage>
        <taxon>Bacteria</taxon>
        <taxon>Bacillati</taxon>
        <taxon>Actinomycetota</taxon>
        <taxon>Actinomycetes</taxon>
        <taxon>Micromonosporales</taxon>
        <taxon>Micromonosporaceae</taxon>
        <taxon>Dactylosporangium</taxon>
    </lineage>
</organism>
<proteinExistence type="predicted"/>
<evidence type="ECO:0000313" key="2">
    <source>
        <dbReference type="EMBL" id="GAA2330348.1"/>
    </source>
</evidence>
<dbReference type="EMBL" id="BAAARV010000005">
    <property type="protein sequence ID" value="GAA2330348.1"/>
    <property type="molecule type" value="Genomic_DNA"/>
</dbReference>
<evidence type="ECO:0000256" key="1">
    <source>
        <dbReference type="SAM" id="MobiDB-lite"/>
    </source>
</evidence>
<name>A0ABP5SFS1_9ACTN</name>
<protein>
    <recommendedName>
        <fullName evidence="4">DNA-binding protein</fullName>
    </recommendedName>
</protein>
<keyword evidence="3" id="KW-1185">Reference proteome</keyword>
<accession>A0ABP5SFS1</accession>
<dbReference type="RefSeq" id="WP_344610836.1">
    <property type="nucleotide sequence ID" value="NZ_BAAARV010000005.1"/>
</dbReference>
<sequence length="175" mass="18507">MNRTLTLDLLDGRRNYESAAFCDGGVVHLRLTGWSDGYAITELVAEIPAADAADVGGLLASTLSAFRAPPPEESFFGSLLDEALPSGPPPSPPQRVPISWPPPDTRPPNAGRPWAPEDLDLLVTRVEQGASVKTLTAELGRTEAAVRTRLQMLRAPRPSPAPPRPPGPAAPPAPD</sequence>
<evidence type="ECO:0000313" key="3">
    <source>
        <dbReference type="Proteomes" id="UP001501444"/>
    </source>
</evidence>
<dbReference type="Proteomes" id="UP001501444">
    <property type="component" value="Unassembled WGS sequence"/>
</dbReference>